<evidence type="ECO:0000256" key="2">
    <source>
        <dbReference type="SAM" id="Coils"/>
    </source>
</evidence>
<dbReference type="eggNOG" id="ENOG502QSJ6">
    <property type="taxonomic scope" value="Eukaryota"/>
</dbReference>
<dbReference type="PANTHER" id="PTHR46292:SF2">
    <property type="entry name" value="COILED-COIL DOMAIN-CONTAINING PROTEIN 102B"/>
    <property type="match status" value="1"/>
</dbReference>
<dbReference type="EMBL" id="KE161676">
    <property type="protein sequence ID" value="EPQ04843.1"/>
    <property type="molecule type" value="Genomic_DNA"/>
</dbReference>
<protein>
    <submittedName>
        <fullName evidence="4">Coiled-coil domain-containing protein 102B</fullName>
    </submittedName>
</protein>
<keyword evidence="5" id="KW-1185">Reference proteome</keyword>
<reference evidence="4 5" key="1">
    <citation type="journal article" date="2013" name="Nat. Commun.">
        <title>Genome analysis reveals insights into physiology and longevity of the Brandt's bat Myotis brandtii.</title>
        <authorList>
            <person name="Seim I."/>
            <person name="Fang X."/>
            <person name="Xiong Z."/>
            <person name="Lobanov A.V."/>
            <person name="Huang Z."/>
            <person name="Ma S."/>
            <person name="Feng Y."/>
            <person name="Turanov A.A."/>
            <person name="Zhu Y."/>
            <person name="Lenz T.L."/>
            <person name="Gerashchenko M.V."/>
            <person name="Fan D."/>
            <person name="Hee Yim S."/>
            <person name="Yao X."/>
            <person name="Jordan D."/>
            <person name="Xiong Y."/>
            <person name="Ma Y."/>
            <person name="Lyapunov A.N."/>
            <person name="Chen G."/>
            <person name="Kulakova O.I."/>
            <person name="Sun Y."/>
            <person name="Lee S.G."/>
            <person name="Bronson R.T."/>
            <person name="Moskalev A.A."/>
            <person name="Sunyaev S.R."/>
            <person name="Zhang G."/>
            <person name="Krogh A."/>
            <person name="Wang J."/>
            <person name="Gladyshev V.N."/>
        </authorList>
    </citation>
    <scope>NUCLEOTIDE SEQUENCE [LARGE SCALE GENOMIC DNA]</scope>
</reference>
<keyword evidence="1 2" id="KW-0175">Coiled coil</keyword>
<evidence type="ECO:0000313" key="4">
    <source>
        <dbReference type="EMBL" id="EPQ04843.1"/>
    </source>
</evidence>
<feature type="coiled-coil region" evidence="2">
    <location>
        <begin position="565"/>
        <end position="620"/>
    </location>
</feature>
<evidence type="ECO:0000313" key="5">
    <source>
        <dbReference type="Proteomes" id="UP000052978"/>
    </source>
</evidence>
<name>S7P3V5_MYOBR</name>
<feature type="region of interest" description="Disordered" evidence="3">
    <location>
        <begin position="104"/>
        <end position="141"/>
    </location>
</feature>
<feature type="coiled-coil region" evidence="2">
    <location>
        <begin position="403"/>
        <end position="510"/>
    </location>
</feature>
<accession>S7P3V5</accession>
<feature type="compositionally biased region" description="Basic and acidic residues" evidence="3">
    <location>
        <begin position="106"/>
        <end position="137"/>
    </location>
</feature>
<evidence type="ECO:0000256" key="1">
    <source>
        <dbReference type="ARBA" id="ARBA00023054"/>
    </source>
</evidence>
<dbReference type="AlphaFoldDB" id="S7P3V5"/>
<gene>
    <name evidence="4" type="ORF">D623_10034166</name>
</gene>
<dbReference type="Proteomes" id="UP000052978">
    <property type="component" value="Unassembled WGS sequence"/>
</dbReference>
<proteinExistence type="predicted"/>
<organism evidence="4 5">
    <name type="scientific">Myotis brandtii</name>
    <name type="common">Brandt's bat</name>
    <dbReference type="NCBI Taxonomy" id="109478"/>
    <lineage>
        <taxon>Eukaryota</taxon>
        <taxon>Metazoa</taxon>
        <taxon>Chordata</taxon>
        <taxon>Craniata</taxon>
        <taxon>Vertebrata</taxon>
        <taxon>Euteleostomi</taxon>
        <taxon>Mammalia</taxon>
        <taxon>Eutheria</taxon>
        <taxon>Laurasiatheria</taxon>
        <taxon>Chiroptera</taxon>
        <taxon>Yangochiroptera</taxon>
        <taxon>Vespertilionidae</taxon>
        <taxon>Myotis</taxon>
    </lineage>
</organism>
<sequence length="644" mass="74412">MIIETMRMGDIIQRDNRFTREHTQCHGGIGGKRDHTKPRSCHRCSHKLMVPAPLAPADDTERLGPVPAVGTSGVGAVSGYCVAYYKCKFRVDDKTGAELKQGNTLKSKDVSEEHSAHKDLNRNKECPFGEQEGQHDWSKKKRSEKINMNLESIYRLIEETQIFGMQQSAVKPPPDMGAPASVPRDTCNSYWPLNGLQSHAAHSFCAHACNTNEWDICEELRLRELEEVKARAAQMEKTMRWWSDCTANWREKWSKVRAERNSAREEGRQLRMKLEMTVKELSALKKKQSPPHQKETLEARVALNQTCPSFIDVSYVQRDQFQTGSQMCESIRECLVKREFPTKENRNTMEEGLILDPLRLNEEKLHLDCSDLFENSGSGNCAMRPGLRQPVGHLPLEDGVPEISTLQEHLDELQKILRKEREMRSSLEKEVERLESAVSLWKQKYEELKESTSKNRKELERLQVENTVEWDQREIFETEKQGLDRENRRLKVQVKEMDELLKRKDRLSANSQDPDFKTSEIELQETNKELLDLQHAYCRLSSQHQAKTAELTLANHRADQSAAEVKKLRFGVEELKHRLNQKENKLDDVLNQIRKLQKSLDEQKEVNENLETELRHLQNSSFPSTQLHYSSGPAYKDVAIFEIG</sequence>
<evidence type="ECO:0000256" key="3">
    <source>
        <dbReference type="SAM" id="MobiDB-lite"/>
    </source>
</evidence>
<dbReference type="PANTHER" id="PTHR46292">
    <property type="entry name" value="COILED-COIL DOMAIN-CONTAINING PROTEIN 102A"/>
    <property type="match status" value="1"/>
</dbReference>